<dbReference type="Pfam" id="PF01987">
    <property type="entry name" value="AIM24"/>
    <property type="match status" value="1"/>
</dbReference>
<reference evidence="1" key="1">
    <citation type="submission" date="2020-12" db="EMBL/GenBank/DDBJ databases">
        <title>Genomic characterization of non-nitrogen-fixing Frankia strains.</title>
        <authorList>
            <person name="Carlos-Shanley C."/>
            <person name="Guerra T."/>
            <person name="Hahn D."/>
        </authorList>
    </citation>
    <scope>NUCLEOTIDE SEQUENCE</scope>
    <source>
        <strain evidence="1">CN6</strain>
    </source>
</reference>
<dbReference type="InterPro" id="IPR036983">
    <property type="entry name" value="AIM24_sf"/>
</dbReference>
<evidence type="ECO:0000313" key="2">
    <source>
        <dbReference type="Proteomes" id="UP000604475"/>
    </source>
</evidence>
<dbReference type="PANTHER" id="PTHR38074:SF1">
    <property type="entry name" value="ALTERED INHERITANCE OF MITOCHONDRIA PROTEIN 24, MITOCHONDRIAL"/>
    <property type="match status" value="1"/>
</dbReference>
<comment type="caution">
    <text evidence="1">The sequence shown here is derived from an EMBL/GenBank/DDBJ whole genome shotgun (WGS) entry which is preliminary data.</text>
</comment>
<sequence length="204" mass="21052">MLRVRLDGGEMFAKQGSMVAYKGRVDFAYKSQGVGGFIRRAVTGEGQDLMTVKGQGIVWFAESGSHISIFNLDNDSLNINGRSLLALQSGLRYKITTTSGGLGAMVAGGVFNTEVSGNGAVAVLCLGSPLVLPTDEPVCVDRDAAVAWTSGVQTRVVSSFKVGNLLGRSSGELAQIEYSGRGGFVVVQCGEIPAAGTGSSGGSH</sequence>
<name>A0A937REP4_9ACTN</name>
<dbReference type="RefSeq" id="WP_203002961.1">
    <property type="nucleotide sequence ID" value="NZ_JADWYU010000098.1"/>
</dbReference>
<gene>
    <name evidence="1" type="ORF">I7412_09860</name>
</gene>
<evidence type="ECO:0000313" key="1">
    <source>
        <dbReference type="EMBL" id="MBL7627469.1"/>
    </source>
</evidence>
<dbReference type="EMBL" id="JAEACQ010000161">
    <property type="protein sequence ID" value="MBL7627469.1"/>
    <property type="molecule type" value="Genomic_DNA"/>
</dbReference>
<dbReference type="AlphaFoldDB" id="A0A937REP4"/>
<dbReference type="InterPro" id="IPR002838">
    <property type="entry name" value="AIM24"/>
</dbReference>
<dbReference type="SUPFAM" id="SSF51219">
    <property type="entry name" value="TRAP-like"/>
    <property type="match status" value="1"/>
</dbReference>
<dbReference type="PANTHER" id="PTHR38074">
    <property type="entry name" value="ALTERED INHERITANCE OF MITOCHONDRIA PROTEIN 24, MITOCHONDRIAL"/>
    <property type="match status" value="1"/>
</dbReference>
<dbReference type="Gene3D" id="3.60.160.10">
    <property type="entry name" value="Mitochondrial biogenesis AIM24"/>
    <property type="match status" value="1"/>
</dbReference>
<organism evidence="1 2">
    <name type="scientific">Frankia nepalensis</name>
    <dbReference type="NCBI Taxonomy" id="1836974"/>
    <lineage>
        <taxon>Bacteria</taxon>
        <taxon>Bacillati</taxon>
        <taxon>Actinomycetota</taxon>
        <taxon>Actinomycetes</taxon>
        <taxon>Frankiales</taxon>
        <taxon>Frankiaceae</taxon>
        <taxon>Frankia</taxon>
    </lineage>
</organism>
<proteinExistence type="predicted"/>
<protein>
    <submittedName>
        <fullName evidence="1">AIM24 family protein</fullName>
    </submittedName>
</protein>
<keyword evidence="2" id="KW-1185">Reference proteome</keyword>
<dbReference type="InterPro" id="IPR016031">
    <property type="entry name" value="Trp_RNA-bd_attenuator-like_dom"/>
</dbReference>
<accession>A0A937REP4</accession>
<dbReference type="Proteomes" id="UP000604475">
    <property type="component" value="Unassembled WGS sequence"/>
</dbReference>